<dbReference type="AlphaFoldDB" id="A0A6A6G5A9"/>
<dbReference type="InterPro" id="IPR037185">
    <property type="entry name" value="EmrE-like"/>
</dbReference>
<feature type="transmembrane region" description="Helical" evidence="6">
    <location>
        <begin position="267"/>
        <end position="286"/>
    </location>
</feature>
<name>A0A6A6G5A9_9PEZI</name>
<feature type="transmembrane region" description="Helical" evidence="6">
    <location>
        <begin position="155"/>
        <end position="172"/>
    </location>
</feature>
<reference evidence="8" key="1">
    <citation type="journal article" date="2020" name="Stud. Mycol.">
        <title>101 Dothideomycetes genomes: A test case for predicting lifestyles and emergence of pathogens.</title>
        <authorList>
            <person name="Haridas S."/>
            <person name="Albert R."/>
            <person name="Binder M."/>
            <person name="Bloem J."/>
            <person name="LaButti K."/>
            <person name="Salamov A."/>
            <person name="Andreopoulos B."/>
            <person name="Baker S."/>
            <person name="Barry K."/>
            <person name="Bills G."/>
            <person name="Bluhm B."/>
            <person name="Cannon C."/>
            <person name="Castanera R."/>
            <person name="Culley D."/>
            <person name="Daum C."/>
            <person name="Ezra D."/>
            <person name="Gonzalez J."/>
            <person name="Henrissat B."/>
            <person name="Kuo A."/>
            <person name="Liang C."/>
            <person name="Lipzen A."/>
            <person name="Lutzoni F."/>
            <person name="Magnuson J."/>
            <person name="Mondo S."/>
            <person name="Nolan M."/>
            <person name="Ohm R."/>
            <person name="Pangilinan J."/>
            <person name="Park H.-J."/>
            <person name="Ramirez L."/>
            <person name="Alfaro M."/>
            <person name="Sun H."/>
            <person name="Tritt A."/>
            <person name="Yoshinaga Y."/>
            <person name="Zwiers L.-H."/>
            <person name="Turgeon B."/>
            <person name="Goodwin S."/>
            <person name="Spatafora J."/>
            <person name="Crous P."/>
            <person name="Grigoriev I."/>
        </authorList>
    </citation>
    <scope>NUCLEOTIDE SEQUENCE [LARGE SCALE GENOMIC DNA]</scope>
    <source>
        <strain evidence="8">CECT 20119</strain>
    </source>
</reference>
<organism evidence="7 8">
    <name type="scientific">Elsinoe ampelina</name>
    <dbReference type="NCBI Taxonomy" id="302913"/>
    <lineage>
        <taxon>Eukaryota</taxon>
        <taxon>Fungi</taxon>
        <taxon>Dikarya</taxon>
        <taxon>Ascomycota</taxon>
        <taxon>Pezizomycotina</taxon>
        <taxon>Dothideomycetes</taxon>
        <taxon>Dothideomycetidae</taxon>
        <taxon>Myriangiales</taxon>
        <taxon>Elsinoaceae</taxon>
        <taxon>Elsinoe</taxon>
    </lineage>
</organism>
<feature type="region of interest" description="Disordered" evidence="5">
    <location>
        <begin position="417"/>
        <end position="450"/>
    </location>
</feature>
<dbReference type="EMBL" id="ML992512">
    <property type="protein sequence ID" value="KAF2220728.1"/>
    <property type="molecule type" value="Genomic_DNA"/>
</dbReference>
<dbReference type="PANTHER" id="PTHR10231">
    <property type="entry name" value="NUCLEOTIDE-SUGAR TRANSMEMBRANE TRANSPORTER"/>
    <property type="match status" value="1"/>
</dbReference>
<feature type="transmembrane region" description="Helical" evidence="6">
    <location>
        <begin position="336"/>
        <end position="353"/>
    </location>
</feature>
<comment type="subcellular location">
    <subcellularLocation>
        <location evidence="1">Membrane</location>
        <topology evidence="1">Multi-pass membrane protein</topology>
    </subcellularLocation>
</comment>
<feature type="transmembrane region" description="Helical" evidence="6">
    <location>
        <begin position="233"/>
        <end position="255"/>
    </location>
</feature>
<dbReference type="NCBIfam" id="TIGR00803">
    <property type="entry name" value="nst"/>
    <property type="match status" value="2"/>
</dbReference>
<evidence type="ECO:0000256" key="3">
    <source>
        <dbReference type="ARBA" id="ARBA00022989"/>
    </source>
</evidence>
<gene>
    <name evidence="7" type="ORF">BDZ85DRAFT_267053</name>
</gene>
<dbReference type="Proteomes" id="UP000799538">
    <property type="component" value="Unassembled WGS sequence"/>
</dbReference>
<keyword evidence="2 6" id="KW-0812">Transmembrane</keyword>
<feature type="compositionally biased region" description="Polar residues" evidence="5">
    <location>
        <begin position="420"/>
        <end position="430"/>
    </location>
</feature>
<evidence type="ECO:0000256" key="2">
    <source>
        <dbReference type="ARBA" id="ARBA00022692"/>
    </source>
</evidence>
<dbReference type="SUPFAM" id="SSF103481">
    <property type="entry name" value="Multidrug resistance efflux transporter EmrE"/>
    <property type="match status" value="1"/>
</dbReference>
<feature type="transmembrane region" description="Helical" evidence="6">
    <location>
        <begin position="306"/>
        <end position="329"/>
    </location>
</feature>
<proteinExistence type="predicted"/>
<feature type="transmembrane region" description="Helical" evidence="6">
    <location>
        <begin position="12"/>
        <end position="35"/>
    </location>
</feature>
<evidence type="ECO:0000256" key="5">
    <source>
        <dbReference type="SAM" id="MobiDB-lite"/>
    </source>
</evidence>
<accession>A0A6A6G5A9</accession>
<dbReference type="GO" id="GO:0015165">
    <property type="term" value="F:pyrimidine nucleotide-sugar transmembrane transporter activity"/>
    <property type="evidence" value="ECO:0007669"/>
    <property type="project" value="InterPro"/>
</dbReference>
<keyword evidence="3 6" id="KW-1133">Transmembrane helix</keyword>
<feature type="compositionally biased region" description="Basic and acidic residues" evidence="5">
    <location>
        <begin position="431"/>
        <end position="450"/>
    </location>
</feature>
<evidence type="ECO:0000256" key="4">
    <source>
        <dbReference type="ARBA" id="ARBA00023136"/>
    </source>
</evidence>
<dbReference type="PIRSF" id="PIRSF005799">
    <property type="entry name" value="UDP-gal_transpt"/>
    <property type="match status" value="1"/>
</dbReference>
<dbReference type="InterPro" id="IPR007271">
    <property type="entry name" value="Nuc_sug_transpt"/>
</dbReference>
<dbReference type="GO" id="GO:0000139">
    <property type="term" value="C:Golgi membrane"/>
    <property type="evidence" value="ECO:0007669"/>
    <property type="project" value="InterPro"/>
</dbReference>
<sequence length="450" mass="49524">MDSKSRGHTGGVSMKHLTLLLLTFQNSALILIMHYSRVMPPVGGHRYFTSTAVLLNEVIKLGISLTMALGETSKTMSASTPATTLFAELFGQIFTGDSWKLAVPAMLYTLQNSLQYIAVGNLDAATFQVTYQLKILATAFFSVILLKRDISLRKWLSLVLLMVGVVVVQIPGTETIPTMKELREGHTGWHLPRSMEELRDSGSVAAGQLLSKRSATYEGIEEDFKMHNPQLNASVGLAAAIFACVLSGLAGVYFEKVLKESGTHVSVWVRNVQLSFYSLFPALFIGVMFKDGADISKYGFLVGYNWVVWTAVAFQAVGGVIVSLVVNYADNIAKNFATSISIIISLLVSVIFFDFKITLTYVVGTAIVLGATYLYTIPDNLRPSKISSAQYEKSTLRADGSYFDVEKTNMARLETPRVQGLTSSRPTTPTFERRHGQTKSAELRFTKRDE</sequence>
<feature type="transmembrane region" description="Helical" evidence="6">
    <location>
        <begin position="359"/>
        <end position="377"/>
    </location>
</feature>
<evidence type="ECO:0000256" key="1">
    <source>
        <dbReference type="ARBA" id="ARBA00004141"/>
    </source>
</evidence>
<evidence type="ECO:0000256" key="6">
    <source>
        <dbReference type="SAM" id="Phobius"/>
    </source>
</evidence>
<keyword evidence="7" id="KW-0762">Sugar transport</keyword>
<dbReference type="Pfam" id="PF04142">
    <property type="entry name" value="Nuc_sug_transp"/>
    <property type="match status" value="1"/>
</dbReference>
<keyword evidence="7" id="KW-0813">Transport</keyword>
<dbReference type="OrthoDB" id="408493at2759"/>
<keyword evidence="4 6" id="KW-0472">Membrane</keyword>
<protein>
    <submittedName>
        <fullName evidence="7">Nucleotide-sugar transporter-domain-containing protein</fullName>
    </submittedName>
</protein>
<evidence type="ECO:0000313" key="7">
    <source>
        <dbReference type="EMBL" id="KAF2220728.1"/>
    </source>
</evidence>
<keyword evidence="8" id="KW-1185">Reference proteome</keyword>
<evidence type="ECO:0000313" key="8">
    <source>
        <dbReference type="Proteomes" id="UP000799538"/>
    </source>
</evidence>